<dbReference type="GO" id="GO:0019646">
    <property type="term" value="P:aerobic electron transport chain"/>
    <property type="evidence" value="ECO:0007669"/>
    <property type="project" value="TreeGrafter"/>
</dbReference>
<name>A0A158IAR6_CABSO</name>
<dbReference type="PANTHER" id="PTHR42913">
    <property type="entry name" value="APOPTOSIS-INDUCING FACTOR 1"/>
    <property type="match status" value="1"/>
</dbReference>
<dbReference type="InterPro" id="IPR051169">
    <property type="entry name" value="NADH-Q_oxidoreductase"/>
</dbReference>
<dbReference type="SUPFAM" id="SSF51905">
    <property type="entry name" value="FAD/NAD(P)-binding domain"/>
    <property type="match status" value="1"/>
</dbReference>
<dbReference type="InterPro" id="IPR023753">
    <property type="entry name" value="FAD/NAD-binding_dom"/>
</dbReference>
<evidence type="ECO:0000256" key="5">
    <source>
        <dbReference type="ARBA" id="ARBA00023002"/>
    </source>
</evidence>
<evidence type="ECO:0000256" key="2">
    <source>
        <dbReference type="ARBA" id="ARBA00005272"/>
    </source>
</evidence>
<protein>
    <submittedName>
        <fullName evidence="7">FAD-dependent pyridine nucleotide-disulfide oxidoreductase</fullName>
    </submittedName>
</protein>
<reference evidence="7 8" key="1">
    <citation type="submission" date="2016-01" db="EMBL/GenBank/DDBJ databases">
        <authorList>
            <person name="Oliw E.H."/>
        </authorList>
    </citation>
    <scope>NUCLEOTIDE SEQUENCE [LARGE SCALE GENOMIC DNA]</scope>
    <source>
        <strain evidence="7">LMG 22029</strain>
    </source>
</reference>
<evidence type="ECO:0000313" key="8">
    <source>
        <dbReference type="Proteomes" id="UP000054893"/>
    </source>
</evidence>
<comment type="similarity">
    <text evidence="2">Belongs to the NADH dehydrogenase family.</text>
</comment>
<evidence type="ECO:0000313" key="7">
    <source>
        <dbReference type="EMBL" id="SAL53349.1"/>
    </source>
</evidence>
<gene>
    <name evidence="7" type="ORF">AWB64_05815</name>
</gene>
<proteinExistence type="inferred from homology"/>
<keyword evidence="3" id="KW-0285">Flavoprotein</keyword>
<dbReference type="PRINTS" id="PR00411">
    <property type="entry name" value="PNDRDTASEI"/>
</dbReference>
<evidence type="ECO:0000256" key="4">
    <source>
        <dbReference type="ARBA" id="ARBA00022827"/>
    </source>
</evidence>
<sequence>MTDNRKRILVVGAGFAGMWSALGAARLLDAARTHGEQIEVALIAPEPSLHMRPRLHEENPLSLKAPLLPLFHATGIRFIEGSVRDIRAKDHEVEAVGTDGKAFTVRYDKLVLASGSALFRPPVPGLDSAAFSIDQISDAARLEAHLDALASQPDTPARNTVVVAGGGFTGIEIAAELPARLRSILGEHTAVKVIVIEQADAIGPDLGVGPRPVIEQALSELDIEVRLNVAVKSIDTDGIVTSNGERINAETVIWTAGMRANALTKQFNAERDRLGRLHVDASLRVTGEDDIFAAGDVAFAATDDAGNHALMSCQHAMNMGRFAGHNVAADLIGGELLPYRQPVYVTCLELGPWGAVFTEGWDRQIKLVGNEAKALKRQICTEWIYPPEADRKAAFDAADPMVTVVA</sequence>
<dbReference type="OrthoDB" id="9781621at2"/>
<keyword evidence="4" id="KW-0274">FAD</keyword>
<evidence type="ECO:0000256" key="3">
    <source>
        <dbReference type="ARBA" id="ARBA00022630"/>
    </source>
</evidence>
<dbReference type="Pfam" id="PF07992">
    <property type="entry name" value="Pyr_redox_2"/>
    <property type="match status" value="1"/>
</dbReference>
<dbReference type="Gene3D" id="3.50.50.100">
    <property type="match status" value="1"/>
</dbReference>
<dbReference type="InterPro" id="IPR036188">
    <property type="entry name" value="FAD/NAD-bd_sf"/>
</dbReference>
<dbReference type="PRINTS" id="PR00368">
    <property type="entry name" value="FADPNR"/>
</dbReference>
<dbReference type="AlphaFoldDB" id="A0A158IAR6"/>
<comment type="cofactor">
    <cofactor evidence="1">
        <name>FAD</name>
        <dbReference type="ChEBI" id="CHEBI:57692"/>
    </cofactor>
</comment>
<dbReference type="Proteomes" id="UP000054893">
    <property type="component" value="Unassembled WGS sequence"/>
</dbReference>
<feature type="domain" description="FAD/NAD(P)-binding" evidence="6">
    <location>
        <begin position="7"/>
        <end position="320"/>
    </location>
</feature>
<evidence type="ECO:0000259" key="6">
    <source>
        <dbReference type="Pfam" id="PF07992"/>
    </source>
</evidence>
<accession>A0A158IAR6</accession>
<dbReference type="RefSeq" id="WP_060858786.1">
    <property type="nucleotide sequence ID" value="NZ_FCOC02000030.1"/>
</dbReference>
<dbReference type="GO" id="GO:0003955">
    <property type="term" value="F:NAD(P)H dehydrogenase (quinone) activity"/>
    <property type="evidence" value="ECO:0007669"/>
    <property type="project" value="TreeGrafter"/>
</dbReference>
<evidence type="ECO:0000256" key="1">
    <source>
        <dbReference type="ARBA" id="ARBA00001974"/>
    </source>
</evidence>
<dbReference type="PANTHER" id="PTHR42913:SF3">
    <property type="entry name" value="64 KDA MITOCHONDRIAL NADH DEHYDROGENASE (EUROFUNG)"/>
    <property type="match status" value="1"/>
</dbReference>
<organism evidence="7 8">
    <name type="scientific">Caballeronia sordidicola</name>
    <name type="common">Burkholderia sordidicola</name>
    <dbReference type="NCBI Taxonomy" id="196367"/>
    <lineage>
        <taxon>Bacteria</taxon>
        <taxon>Pseudomonadati</taxon>
        <taxon>Pseudomonadota</taxon>
        <taxon>Betaproteobacteria</taxon>
        <taxon>Burkholderiales</taxon>
        <taxon>Burkholderiaceae</taxon>
        <taxon>Caballeronia</taxon>
    </lineage>
</organism>
<dbReference type="EMBL" id="FCOC02000030">
    <property type="protein sequence ID" value="SAL53349.1"/>
    <property type="molecule type" value="Genomic_DNA"/>
</dbReference>
<keyword evidence="5" id="KW-0560">Oxidoreductase</keyword>